<evidence type="ECO:0000256" key="4">
    <source>
        <dbReference type="ARBA" id="ARBA00022741"/>
    </source>
</evidence>
<dbReference type="GO" id="GO:0016887">
    <property type="term" value="F:ATP hydrolysis activity"/>
    <property type="evidence" value="ECO:0007669"/>
    <property type="project" value="InterPro"/>
</dbReference>
<sequence length="532" mass="57336">MTIQELFVDGERLTGAVARDKNLSGVLAISNAVRSSYGPHGLDKMLVSKIGDVAISNDGATILSSIESTDAASRILIDLAVQQDTEVGDGTTSVVLLASALIENGLALVNEGVHPTVVVSGYKTAFKQSVGFIRSTLEKKIKHLSAIDLLKIGESTISSKVIKVSSKMFSKLMVDAIQTVKRTEPDKSVRYAVEEINVLKKQGKSMDESVLIMGYAINCVPSSKLMPTRVTKAKIVCLDMNLLQVKMGLSVKITTERPEDLELIREKETHTSTEKVKKLVKSGVNVIFTTKGLSDSCAKVLIEAGAIGVRRCKREDLERIATVTGTQVYSSFDEVDGTEFVPQIGTADSVHVELFGEDQCTVISSSRCTGSSIVLRGPNEQVLDEMERSVHDGLCALKRTLESKSVVVGGGAFETALSVYISNLALSFRTNEQIAIQRFADALLRIPRTLLVNAALDANKCLAKLLSEHEAGNWDAGLDLDRGEVRNNFKSGVIEPLDTKLKALRAATEAAISILRIDEVIVLAEETKGATG</sequence>
<dbReference type="InterPro" id="IPR027409">
    <property type="entry name" value="GroEL-like_apical_dom_sf"/>
</dbReference>
<dbReference type="Gene3D" id="3.30.260.10">
    <property type="entry name" value="TCP-1-like chaperonin intermediate domain"/>
    <property type="match status" value="1"/>
</dbReference>
<evidence type="ECO:0000256" key="2">
    <source>
        <dbReference type="ARBA" id="ARBA00008020"/>
    </source>
</evidence>
<dbReference type="AlphaFoldDB" id="A0A177EEI4"/>
<dbReference type="EMBL" id="LTDL01000040">
    <property type="protein sequence ID" value="OAG29552.1"/>
    <property type="molecule type" value="Genomic_DNA"/>
</dbReference>
<dbReference type="SUPFAM" id="SSF48592">
    <property type="entry name" value="GroEL equatorial domain-like"/>
    <property type="match status" value="1"/>
</dbReference>
<evidence type="ECO:0000256" key="1">
    <source>
        <dbReference type="ARBA" id="ARBA00002912"/>
    </source>
</evidence>
<dbReference type="InterPro" id="IPR002194">
    <property type="entry name" value="Chaperonin_TCP-1_CS"/>
</dbReference>
<evidence type="ECO:0000256" key="3">
    <source>
        <dbReference type="ARBA" id="ARBA00011381"/>
    </source>
</evidence>
<dbReference type="Pfam" id="PF00118">
    <property type="entry name" value="Cpn60_TCP1"/>
    <property type="match status" value="1"/>
</dbReference>
<dbReference type="STRING" id="1805483.A0A177EEI4"/>
<dbReference type="SUPFAM" id="SSF54849">
    <property type="entry name" value="GroEL-intermediate domain like"/>
    <property type="match status" value="1"/>
</dbReference>
<comment type="similarity">
    <text evidence="2 7">Belongs to the TCP-1 chaperonin family.</text>
</comment>
<dbReference type="GO" id="GO:0140662">
    <property type="term" value="F:ATP-dependent protein folding chaperone"/>
    <property type="evidence" value="ECO:0007669"/>
    <property type="project" value="InterPro"/>
</dbReference>
<proteinExistence type="inferred from homology"/>
<dbReference type="GeneID" id="93647035"/>
<dbReference type="GO" id="GO:0005524">
    <property type="term" value="F:ATP binding"/>
    <property type="evidence" value="ECO:0007669"/>
    <property type="project" value="UniProtKB-KW"/>
</dbReference>
<dbReference type="Gene3D" id="1.10.560.10">
    <property type="entry name" value="GroEL-like equatorial domain"/>
    <property type="match status" value="1"/>
</dbReference>
<dbReference type="NCBIfam" id="NF041083">
    <property type="entry name" value="thermosome_beta"/>
    <property type="match status" value="1"/>
</dbReference>
<dbReference type="VEuPathDB" id="MicrosporidiaDB:NEDG_00685"/>
<accession>A0A177EEI4</accession>
<dbReference type="InterPro" id="IPR053374">
    <property type="entry name" value="TCP-1_chaperonin"/>
</dbReference>
<dbReference type="OrthoDB" id="10248520at2759"/>
<dbReference type="InterPro" id="IPR017998">
    <property type="entry name" value="Chaperone_TCP-1"/>
</dbReference>
<dbReference type="PROSITE" id="PS00750">
    <property type="entry name" value="TCP1_1"/>
    <property type="match status" value="1"/>
</dbReference>
<evidence type="ECO:0000313" key="9">
    <source>
        <dbReference type="Proteomes" id="UP000185944"/>
    </source>
</evidence>
<organism evidence="8 9">
    <name type="scientific">Nematocida displodere</name>
    <dbReference type="NCBI Taxonomy" id="1805483"/>
    <lineage>
        <taxon>Eukaryota</taxon>
        <taxon>Fungi</taxon>
        <taxon>Fungi incertae sedis</taxon>
        <taxon>Microsporidia</taxon>
        <taxon>Nematocida</taxon>
    </lineage>
</organism>
<comment type="subunit">
    <text evidence="3">Component of the T-complex protein 1 (TCP1) complex.</text>
</comment>
<dbReference type="Gene3D" id="3.50.7.10">
    <property type="entry name" value="GroEL"/>
    <property type="match status" value="1"/>
</dbReference>
<dbReference type="InterPro" id="IPR027410">
    <property type="entry name" value="TCP-1-like_intermed_sf"/>
</dbReference>
<keyword evidence="6 7" id="KW-0143">Chaperone</keyword>
<name>A0A177EEI4_9MICR</name>
<dbReference type="Proteomes" id="UP000185944">
    <property type="component" value="Unassembled WGS sequence"/>
</dbReference>
<dbReference type="RefSeq" id="XP_067544200.1">
    <property type="nucleotide sequence ID" value="XM_067688103.1"/>
</dbReference>
<dbReference type="PANTHER" id="PTHR11353">
    <property type="entry name" value="CHAPERONIN"/>
    <property type="match status" value="1"/>
</dbReference>
<gene>
    <name evidence="8" type="ORF">NEDG_00685</name>
</gene>
<dbReference type="GO" id="GO:0051082">
    <property type="term" value="F:unfolded protein binding"/>
    <property type="evidence" value="ECO:0007669"/>
    <property type="project" value="EnsemblFungi"/>
</dbReference>
<evidence type="ECO:0000256" key="5">
    <source>
        <dbReference type="ARBA" id="ARBA00022840"/>
    </source>
</evidence>
<dbReference type="InterPro" id="IPR002423">
    <property type="entry name" value="Cpn60/GroEL/TCP-1"/>
</dbReference>
<keyword evidence="4 7" id="KW-0547">Nucleotide-binding</keyword>
<keyword evidence="5 7" id="KW-0067">ATP-binding</keyword>
<dbReference type="InterPro" id="IPR027413">
    <property type="entry name" value="GROEL-like_equatorial_sf"/>
</dbReference>
<evidence type="ECO:0000256" key="6">
    <source>
        <dbReference type="ARBA" id="ARBA00023186"/>
    </source>
</evidence>
<keyword evidence="9" id="KW-1185">Reference proteome</keyword>
<dbReference type="GO" id="GO:0005832">
    <property type="term" value="C:chaperonin-containing T-complex"/>
    <property type="evidence" value="ECO:0007669"/>
    <property type="project" value="EnsemblFungi"/>
</dbReference>
<protein>
    <submittedName>
        <fullName evidence="8">T-complex protein 1 subunit alpha</fullName>
    </submittedName>
</protein>
<evidence type="ECO:0000256" key="7">
    <source>
        <dbReference type="RuleBase" id="RU004187"/>
    </source>
</evidence>
<dbReference type="SUPFAM" id="SSF52029">
    <property type="entry name" value="GroEL apical domain-like"/>
    <property type="match status" value="1"/>
</dbReference>
<evidence type="ECO:0000313" key="8">
    <source>
        <dbReference type="EMBL" id="OAG29552.1"/>
    </source>
</evidence>
<dbReference type="PRINTS" id="PR00304">
    <property type="entry name" value="TCOMPLEXTCP1"/>
</dbReference>
<comment type="caution">
    <text evidence="8">The sequence shown here is derived from an EMBL/GenBank/DDBJ whole genome shotgun (WGS) entry which is preliminary data.</text>
</comment>
<dbReference type="PROSITE" id="PS00995">
    <property type="entry name" value="TCP1_3"/>
    <property type="match status" value="1"/>
</dbReference>
<comment type="function">
    <text evidence="1">Molecular chaperone; assists the folding of proteins upon ATP hydrolysis.</text>
</comment>
<reference evidence="8 9" key="1">
    <citation type="submission" date="2016-02" db="EMBL/GenBank/DDBJ databases">
        <title>Discovery of a natural microsporidian pathogen with a broad tissue tropism in Caenorhabditis elegans.</title>
        <authorList>
            <person name="Luallen R.J."/>
            <person name="Reinke A.W."/>
            <person name="Tong L."/>
            <person name="Botts M.R."/>
            <person name="Felix M.-A."/>
            <person name="Troemel E.R."/>
        </authorList>
    </citation>
    <scope>NUCLEOTIDE SEQUENCE [LARGE SCALE GENOMIC DNA]</scope>
    <source>
        <strain evidence="8 9">JUm2807</strain>
    </source>
</reference>